<sequence length="293" mass="33911">MCAVEFKPLTMDVMEEYLTLFSGTPSRASDYSFTNLWGWANEYGLEVGRTPNLFWIRQTRPEVRYWAPVGDWNAVADWANCPMMTAGRTFIRVPQQLADLWQAALGDGVQVQEDRDQWDYLYDAEKLATLSGNKYHKKKNHVNQFKKQYDWQYHPMTADCIEAVLQLQQEWCLSRECEESETLLAENEAVIRVLEYWDTIPGLKGGALYVNDVMVAYTVGEALTDDTLVVHFEKARSEYRGVYQAINQIFVEHEGTGYTYVNREQDLGDEGLRKAKLTYHPADWLRKSTVTVL</sequence>
<dbReference type="Gene3D" id="3.40.630.30">
    <property type="match status" value="1"/>
</dbReference>
<dbReference type="PIRSF" id="PIRSF018688">
    <property type="entry name" value="UCP018688"/>
    <property type="match status" value="1"/>
</dbReference>
<dbReference type="EMBL" id="CP000112">
    <property type="protein sequence ID" value="ABB39446.1"/>
    <property type="molecule type" value="Genomic_DNA"/>
</dbReference>
<dbReference type="RefSeq" id="WP_011368480.1">
    <property type="nucleotide sequence ID" value="NC_007519.1"/>
</dbReference>
<dbReference type="InterPro" id="IPR024320">
    <property type="entry name" value="LPG_synthase_C"/>
</dbReference>
<proteinExistence type="predicted"/>
<protein>
    <submittedName>
        <fullName evidence="2">Uncharacterized conserved protein UCP018688</fullName>
    </submittedName>
</protein>
<dbReference type="eggNOG" id="COG4866">
    <property type="taxonomic scope" value="Bacteria"/>
</dbReference>
<dbReference type="InterPro" id="IPR016181">
    <property type="entry name" value="Acyl_CoA_acyltransferase"/>
</dbReference>
<dbReference type="PANTHER" id="PTHR41373:SF1">
    <property type="entry name" value="PHOSPHATIDYLGLYCEROL LYSYLTRANSFERASE C-TERMINAL DOMAIN-CONTAINING PROTEIN"/>
    <property type="match status" value="1"/>
</dbReference>
<evidence type="ECO:0000313" key="2">
    <source>
        <dbReference type="EMBL" id="ABB39446.1"/>
    </source>
</evidence>
<name>Q30Y00_OLEA2</name>
<keyword evidence="3" id="KW-1185">Reference proteome</keyword>
<dbReference type="InterPro" id="IPR016732">
    <property type="entry name" value="UCP018688"/>
</dbReference>
<dbReference type="AlphaFoldDB" id="Q30Y00"/>
<reference evidence="2 3" key="1">
    <citation type="journal article" date="2011" name="J. Bacteriol.">
        <title>Complete genome sequence and updated annotation of Desulfovibrio alaskensis G20.</title>
        <authorList>
            <person name="Hauser L.J."/>
            <person name="Land M.L."/>
            <person name="Brown S.D."/>
            <person name="Larimer F."/>
            <person name="Keller K.L."/>
            <person name="Rapp-Giles B.J."/>
            <person name="Price M.N."/>
            <person name="Lin M."/>
            <person name="Bruce D.C."/>
            <person name="Detter J.C."/>
            <person name="Tapia R."/>
            <person name="Han C.S."/>
            <person name="Goodwin L.A."/>
            <person name="Cheng J.F."/>
            <person name="Pitluck S."/>
            <person name="Copeland A."/>
            <person name="Lucas S."/>
            <person name="Nolan M."/>
            <person name="Lapidus A.L."/>
            <person name="Palumbo A.V."/>
            <person name="Wall J.D."/>
        </authorList>
    </citation>
    <scope>NUCLEOTIDE SEQUENCE [LARGE SCALE GENOMIC DNA]</scope>
    <source>
        <strain evidence="3">ATCC BAA 1058 / DSM 17464 / G20</strain>
    </source>
</reference>
<dbReference type="HOGENOM" id="CLU_058411_0_0_7"/>
<dbReference type="PANTHER" id="PTHR41373">
    <property type="entry name" value="DUF2156 DOMAIN-CONTAINING PROTEIN"/>
    <property type="match status" value="1"/>
</dbReference>
<dbReference type="Proteomes" id="UP000002710">
    <property type="component" value="Chromosome"/>
</dbReference>
<dbReference type="KEGG" id="dde:Dde_2650"/>
<accession>Q30Y00</accession>
<organism evidence="2 3">
    <name type="scientific">Oleidesulfovibrio alaskensis (strain ATCC BAA-1058 / DSM 17464 / G20)</name>
    <name type="common">Desulfovibrio alaskensis</name>
    <dbReference type="NCBI Taxonomy" id="207559"/>
    <lineage>
        <taxon>Bacteria</taxon>
        <taxon>Pseudomonadati</taxon>
        <taxon>Thermodesulfobacteriota</taxon>
        <taxon>Desulfovibrionia</taxon>
        <taxon>Desulfovibrionales</taxon>
        <taxon>Desulfovibrionaceae</taxon>
        <taxon>Oleidesulfovibrio</taxon>
    </lineage>
</organism>
<feature type="domain" description="Phosphatidylglycerol lysyltransferase C-terminal" evidence="1">
    <location>
        <begin position="25"/>
        <end position="288"/>
    </location>
</feature>
<dbReference type="STRING" id="207559.Dde_2650"/>
<dbReference type="Pfam" id="PF09924">
    <property type="entry name" value="LPG_synthase_C"/>
    <property type="match status" value="1"/>
</dbReference>
<gene>
    <name evidence="2" type="ordered locus">Dde_2650</name>
</gene>
<dbReference type="SUPFAM" id="SSF55729">
    <property type="entry name" value="Acyl-CoA N-acyltransferases (Nat)"/>
    <property type="match status" value="2"/>
</dbReference>
<evidence type="ECO:0000313" key="3">
    <source>
        <dbReference type="Proteomes" id="UP000002710"/>
    </source>
</evidence>
<evidence type="ECO:0000259" key="1">
    <source>
        <dbReference type="Pfam" id="PF09924"/>
    </source>
</evidence>